<dbReference type="SUPFAM" id="SSF46785">
    <property type="entry name" value="Winged helix' DNA-binding domain"/>
    <property type="match status" value="1"/>
</dbReference>
<dbReference type="Pfam" id="PF12840">
    <property type="entry name" value="HTH_20"/>
    <property type="match status" value="1"/>
</dbReference>
<organism evidence="5 6">
    <name type="scientific">Rubrimonas cliftonensis</name>
    <dbReference type="NCBI Taxonomy" id="89524"/>
    <lineage>
        <taxon>Bacteria</taxon>
        <taxon>Pseudomonadati</taxon>
        <taxon>Pseudomonadota</taxon>
        <taxon>Alphaproteobacteria</taxon>
        <taxon>Rhodobacterales</taxon>
        <taxon>Paracoccaceae</taxon>
        <taxon>Rubrimonas</taxon>
    </lineage>
</organism>
<evidence type="ECO:0000256" key="2">
    <source>
        <dbReference type="ARBA" id="ARBA00023125"/>
    </source>
</evidence>
<dbReference type="InterPro" id="IPR011991">
    <property type="entry name" value="ArsR-like_HTH"/>
</dbReference>
<evidence type="ECO:0000256" key="3">
    <source>
        <dbReference type="ARBA" id="ARBA00023163"/>
    </source>
</evidence>
<dbReference type="EMBL" id="FNQM01000003">
    <property type="protein sequence ID" value="SEA18748.1"/>
    <property type="molecule type" value="Genomic_DNA"/>
</dbReference>
<dbReference type="Proteomes" id="UP000198703">
    <property type="component" value="Unassembled WGS sequence"/>
</dbReference>
<proteinExistence type="predicted"/>
<keyword evidence="3" id="KW-0804">Transcription</keyword>
<reference evidence="5 6" key="1">
    <citation type="submission" date="2016-10" db="EMBL/GenBank/DDBJ databases">
        <authorList>
            <person name="de Groot N.N."/>
        </authorList>
    </citation>
    <scope>NUCLEOTIDE SEQUENCE [LARGE SCALE GENOMIC DNA]</scope>
    <source>
        <strain evidence="5 6">DSM 15345</strain>
    </source>
</reference>
<sequence>MDDAAASAALAALGHEARLRLFRLLVRAGPDGLNVGEIGRHLGAAPSTLAHHLGALVAAGLVTQERRGRETVNRAAFDALRATFAYVEAECCAGLPDAPDATAPESERRGDAA</sequence>
<evidence type="ECO:0000259" key="4">
    <source>
        <dbReference type="PROSITE" id="PS50987"/>
    </source>
</evidence>
<dbReference type="OrthoDB" id="9804742at2"/>
<dbReference type="PRINTS" id="PR00778">
    <property type="entry name" value="HTHARSR"/>
</dbReference>
<evidence type="ECO:0000313" key="6">
    <source>
        <dbReference type="Proteomes" id="UP000198703"/>
    </source>
</evidence>
<dbReference type="GO" id="GO:0003677">
    <property type="term" value="F:DNA binding"/>
    <property type="evidence" value="ECO:0007669"/>
    <property type="project" value="UniProtKB-KW"/>
</dbReference>
<dbReference type="PANTHER" id="PTHR43132">
    <property type="entry name" value="ARSENICAL RESISTANCE OPERON REPRESSOR ARSR-RELATED"/>
    <property type="match status" value="1"/>
</dbReference>
<keyword evidence="2" id="KW-0238">DNA-binding</keyword>
<dbReference type="InterPro" id="IPR001845">
    <property type="entry name" value="HTH_ArsR_DNA-bd_dom"/>
</dbReference>
<dbReference type="SMART" id="SM00418">
    <property type="entry name" value="HTH_ARSR"/>
    <property type="match status" value="1"/>
</dbReference>
<dbReference type="NCBIfam" id="NF033788">
    <property type="entry name" value="HTH_metalloreg"/>
    <property type="match status" value="1"/>
</dbReference>
<evidence type="ECO:0000313" key="5">
    <source>
        <dbReference type="EMBL" id="SEA18748.1"/>
    </source>
</evidence>
<dbReference type="InterPro" id="IPR036388">
    <property type="entry name" value="WH-like_DNA-bd_sf"/>
</dbReference>
<dbReference type="SMART" id="SM00419">
    <property type="entry name" value="HTH_CRP"/>
    <property type="match status" value="1"/>
</dbReference>
<dbReference type="InterPro" id="IPR051011">
    <property type="entry name" value="Metal_resp_trans_reg"/>
</dbReference>
<keyword evidence="1" id="KW-0805">Transcription regulation</keyword>
<dbReference type="STRING" id="89524.SAMN05444370_103393"/>
<dbReference type="CDD" id="cd00090">
    <property type="entry name" value="HTH_ARSR"/>
    <property type="match status" value="1"/>
</dbReference>
<dbReference type="GO" id="GO:0003700">
    <property type="term" value="F:DNA-binding transcription factor activity"/>
    <property type="evidence" value="ECO:0007669"/>
    <property type="project" value="InterPro"/>
</dbReference>
<dbReference type="AlphaFoldDB" id="A0A1H3Z5G9"/>
<protein>
    <submittedName>
        <fullName evidence="5">Transcriptional regulator, ArsR family</fullName>
    </submittedName>
</protein>
<keyword evidence="6" id="KW-1185">Reference proteome</keyword>
<evidence type="ECO:0000256" key="1">
    <source>
        <dbReference type="ARBA" id="ARBA00023015"/>
    </source>
</evidence>
<dbReference type="InterPro" id="IPR036390">
    <property type="entry name" value="WH_DNA-bd_sf"/>
</dbReference>
<dbReference type="Gene3D" id="1.10.10.10">
    <property type="entry name" value="Winged helix-like DNA-binding domain superfamily/Winged helix DNA-binding domain"/>
    <property type="match status" value="1"/>
</dbReference>
<feature type="domain" description="HTH arsR-type" evidence="4">
    <location>
        <begin position="1"/>
        <end position="95"/>
    </location>
</feature>
<gene>
    <name evidence="5" type="ORF">SAMN05444370_103393</name>
</gene>
<dbReference type="PROSITE" id="PS50987">
    <property type="entry name" value="HTH_ARSR_2"/>
    <property type="match status" value="1"/>
</dbReference>
<dbReference type="RefSeq" id="WP_093251081.1">
    <property type="nucleotide sequence ID" value="NZ_FNQM01000003.1"/>
</dbReference>
<dbReference type="InterPro" id="IPR012318">
    <property type="entry name" value="HTH_CRP"/>
</dbReference>
<accession>A0A1H3Z5G9</accession>
<name>A0A1H3Z5G9_9RHOB</name>
<dbReference type="PANTHER" id="PTHR43132:SF2">
    <property type="entry name" value="ARSENICAL RESISTANCE OPERON REPRESSOR ARSR-RELATED"/>
    <property type="match status" value="1"/>
</dbReference>